<evidence type="ECO:0000313" key="2">
    <source>
        <dbReference type="EMBL" id="KFD59065.1"/>
    </source>
</evidence>
<organism evidence="3">
    <name type="scientific">Trichuris suis</name>
    <name type="common">pig whipworm</name>
    <dbReference type="NCBI Taxonomy" id="68888"/>
    <lineage>
        <taxon>Eukaryota</taxon>
        <taxon>Metazoa</taxon>
        <taxon>Ecdysozoa</taxon>
        <taxon>Nematoda</taxon>
        <taxon>Enoplea</taxon>
        <taxon>Dorylaimia</taxon>
        <taxon>Trichinellida</taxon>
        <taxon>Trichuridae</taxon>
        <taxon>Trichuris</taxon>
    </lineage>
</organism>
<name>A0A085NED1_9BILA</name>
<accession>A0A085NED1</accession>
<dbReference type="InterPro" id="IPR004245">
    <property type="entry name" value="DUF229"/>
</dbReference>
<dbReference type="EMBL" id="KL367510">
    <property type="protein sequence ID" value="KFD67827.1"/>
    <property type="molecule type" value="Genomic_DNA"/>
</dbReference>
<feature type="non-terminal residue" evidence="3">
    <location>
        <position position="657"/>
    </location>
</feature>
<dbReference type="Proteomes" id="UP000030758">
    <property type="component" value="Unassembled WGS sequence"/>
</dbReference>
<dbReference type="Pfam" id="PF02995">
    <property type="entry name" value="DUF229"/>
    <property type="match status" value="1"/>
</dbReference>
<keyword evidence="4" id="KW-1185">Reference proteome</keyword>
<dbReference type="Proteomes" id="UP000030764">
    <property type="component" value="Unassembled WGS sequence"/>
</dbReference>
<dbReference type="PANTHER" id="PTHR10974">
    <property type="entry name" value="FI08016P-RELATED"/>
    <property type="match status" value="1"/>
</dbReference>
<dbReference type="InterPro" id="IPR017850">
    <property type="entry name" value="Alkaline_phosphatase_core_sf"/>
</dbReference>
<sequence>MSLTSCNFARRSSFWYKFQLITYCFMAFTFCALWQMREWHGLKRYIGAPLERTLLRWTLPGVHFGSCNMEEFLIPPITECVVLPQVLTNFKSSAHRTNCSKEENWVYAKNGQLFIKKNAIKKHGMIRCTAQTVQSSSLNYLKVSRTTEFTTSLRMASDFAKVSCSAEDGERYFNFHASIVPTNRNMSSNYIPKKVTKPSLYIIAMDGFSLMMFKHEMKKTYRYITDTLNGIVYYSFAMTDRNSTLSTLLTGELGEDSPASAGNSSTNFPLPLLWNYMQEQNYTMMFDGGAEMTNEVWDIFLSSPGYEQFEHGMTAFRFGVNEELNRGANRHCFGSVSEHNVQFSYAQEFFTSYSKGKPKFAFQFLPISSSNAETYLPEHADEDMAKHLTFLNDNGILEDTMTIILSSRGSKRRQSGKNGEATMDQYKPLLVVILPSKPATINSGHAVNYRINSWSLVTPADVYITLLTLPIVNERKHLQSLLKNYSAKGTPLFQELPIQRTCAKAGVAKDLCPCLNWIRLSNATNLASLMAKTIVLAINRKTAHERELCAFIQLKEIIGITIGSSNGFNHSADEIIRFWSESDDPIERYEVFQITIATKPGDAIYKAWIILDKKDSLLHVDLKNVYRLNAYGLNPECIVTKNTSLIDWCVCYDKVNS</sequence>
<dbReference type="SUPFAM" id="SSF53649">
    <property type="entry name" value="Alkaline phosphatase-like"/>
    <property type="match status" value="1"/>
</dbReference>
<evidence type="ECO:0000313" key="3">
    <source>
        <dbReference type="EMBL" id="KFD67827.1"/>
    </source>
</evidence>
<feature type="transmembrane region" description="Helical" evidence="1">
    <location>
        <begin position="14"/>
        <end position="34"/>
    </location>
</feature>
<protein>
    <submittedName>
        <fullName evidence="3">Uncharacterized protein</fullName>
    </submittedName>
</protein>
<gene>
    <name evidence="2" type="ORF">M513_00228</name>
    <name evidence="3" type="ORF">M514_00228</name>
</gene>
<dbReference type="PANTHER" id="PTHR10974:SF4">
    <property type="entry name" value="PROTEIN CBG09258"/>
    <property type="match status" value="1"/>
</dbReference>
<evidence type="ECO:0000256" key="1">
    <source>
        <dbReference type="SAM" id="Phobius"/>
    </source>
</evidence>
<keyword evidence="1" id="KW-0812">Transmembrane</keyword>
<reference evidence="3 4" key="1">
    <citation type="journal article" date="2014" name="Nat. Genet.">
        <title>Genome and transcriptome of the porcine whipworm Trichuris suis.</title>
        <authorList>
            <person name="Jex A.R."/>
            <person name="Nejsum P."/>
            <person name="Schwarz E.M."/>
            <person name="Hu L."/>
            <person name="Young N.D."/>
            <person name="Hall R.S."/>
            <person name="Korhonen P.K."/>
            <person name="Liao S."/>
            <person name="Thamsborg S."/>
            <person name="Xia J."/>
            <person name="Xu P."/>
            <person name="Wang S."/>
            <person name="Scheerlinck J.P."/>
            <person name="Hofmann A."/>
            <person name="Sternberg P.W."/>
            <person name="Wang J."/>
            <person name="Gasser R.B."/>
        </authorList>
    </citation>
    <scope>NUCLEOTIDE SEQUENCE [LARGE SCALE GENOMIC DNA]</scope>
    <source>
        <strain evidence="3">DCEP-RM93F</strain>
        <strain evidence="2">DCEP-RM93M</strain>
    </source>
</reference>
<evidence type="ECO:0000313" key="4">
    <source>
        <dbReference type="Proteomes" id="UP000030764"/>
    </source>
</evidence>
<keyword evidence="1" id="KW-0472">Membrane</keyword>
<dbReference type="Gene3D" id="3.40.720.10">
    <property type="entry name" value="Alkaline Phosphatase, subunit A"/>
    <property type="match status" value="1"/>
</dbReference>
<dbReference type="GO" id="GO:0005615">
    <property type="term" value="C:extracellular space"/>
    <property type="evidence" value="ECO:0007669"/>
    <property type="project" value="TreeGrafter"/>
</dbReference>
<keyword evidence="1" id="KW-1133">Transmembrane helix</keyword>
<dbReference type="EMBL" id="KL363182">
    <property type="protein sequence ID" value="KFD59065.1"/>
    <property type="molecule type" value="Genomic_DNA"/>
</dbReference>
<dbReference type="AlphaFoldDB" id="A0A085NED1"/>
<proteinExistence type="predicted"/>